<sequence>MKCRVVVSALILTALAGCQQTPGAQQQAAALTLAAESLGQRQMQTRRFDTNDEQAILAASAGVLQDLGFTTEETNLKAGLIVASKDRDAVESGQVAGQVFFALLVAAMGGRADPVWDANQKIRISIVTRPSADRNGIIVRATFQRVIWNTKNQISRVETIDKPEIHQQFFEKLSQSVFLEAHQI</sequence>
<dbReference type="KEGG" id="aoz:HUE56_09250"/>
<name>A0A6N1AGB9_9PROT</name>
<reference evidence="1 2" key="1">
    <citation type="submission" date="2020-06" db="EMBL/GenBank/DDBJ databases">
        <title>Complete genome of Azosprillum oryzae KACC14407.</title>
        <authorList>
            <person name="Kim M."/>
            <person name="Park Y.-J."/>
            <person name="Shin J.-H."/>
        </authorList>
    </citation>
    <scope>NUCLEOTIDE SEQUENCE [LARGE SCALE GENOMIC DNA]</scope>
    <source>
        <strain evidence="1 2">KACC 14407</strain>
    </source>
</reference>
<dbReference type="AlphaFoldDB" id="A0A6N1AGB9"/>
<evidence type="ECO:0000313" key="1">
    <source>
        <dbReference type="EMBL" id="QKS50731.1"/>
    </source>
</evidence>
<evidence type="ECO:0000313" key="2">
    <source>
        <dbReference type="Proteomes" id="UP000509702"/>
    </source>
</evidence>
<keyword evidence="2" id="KW-1185">Reference proteome</keyword>
<organism evidence="1 2">
    <name type="scientific">Azospirillum oryzae</name>
    <dbReference type="NCBI Taxonomy" id="286727"/>
    <lineage>
        <taxon>Bacteria</taxon>
        <taxon>Pseudomonadati</taxon>
        <taxon>Pseudomonadota</taxon>
        <taxon>Alphaproteobacteria</taxon>
        <taxon>Rhodospirillales</taxon>
        <taxon>Azospirillaceae</taxon>
        <taxon>Azospirillum</taxon>
    </lineage>
</organism>
<proteinExistence type="predicted"/>
<dbReference type="EMBL" id="CP054619">
    <property type="protein sequence ID" value="QKS50731.1"/>
    <property type="molecule type" value="Genomic_DNA"/>
</dbReference>
<dbReference type="OrthoDB" id="9789433at2"/>
<accession>A0A6N1AGB9</accession>
<gene>
    <name evidence="1" type="ORF">HUE56_09250</name>
</gene>
<dbReference type="Proteomes" id="UP000509702">
    <property type="component" value="Chromosome"/>
</dbReference>
<dbReference type="PROSITE" id="PS51257">
    <property type="entry name" value="PROKAR_LIPOPROTEIN"/>
    <property type="match status" value="1"/>
</dbReference>
<protein>
    <submittedName>
        <fullName evidence="1">Uncharacterized protein</fullName>
    </submittedName>
</protein>
<dbReference type="RefSeq" id="WP_149201644.1">
    <property type="nucleotide sequence ID" value="NZ_BSOV01000095.1"/>
</dbReference>